<keyword evidence="2" id="KW-0378">Hydrolase</keyword>
<feature type="domain" description="HIRAN" evidence="4">
    <location>
        <begin position="94"/>
        <end position="189"/>
    </location>
</feature>
<reference evidence="5" key="1">
    <citation type="journal article" date="2019" name="Plant J.">
        <title>Chlorella vulgaris genome assembly and annotation reveals the molecular basis for metabolic acclimation to high light conditions.</title>
        <authorList>
            <person name="Cecchin M."/>
            <person name="Marcolungo L."/>
            <person name="Rossato M."/>
            <person name="Girolomoni L."/>
            <person name="Cosentino E."/>
            <person name="Cuine S."/>
            <person name="Li-Beisson Y."/>
            <person name="Delledonne M."/>
            <person name="Ballottari M."/>
        </authorList>
    </citation>
    <scope>NUCLEOTIDE SEQUENCE</scope>
    <source>
        <strain evidence="5">211/11P</strain>
    </source>
</reference>
<sequence>MQLAGPNAALCLTRVSGTLQNRSACPSRPRATPWVLRKPRQQRRVLSAAAAGGRGQRADRYANTAPPSPASQAAAGVPAEPSVLSSREYLLRLVPLQQFPVVGVSFEGRQEVIPQLQKGQAVAFVREPENPHDPHAVAVRTLDDRGLGYIARDKTAQFMQDLCFGAVGSFGQQADTGLWGLSVLVQPTVPPVEVYALPASLRQFANLAPHLGPAAAPALESLKAAALAAAGSRCAVTSARQAAAVERWGWDGERRVMRLLGFRAEAPEVQQIGGLLELEPSAAAGPTVLLQQLNCWTAADVELYLQHVRQLRQQRGGGELWRLDLGLLSAFGIPVPPSLQPLCV</sequence>
<evidence type="ECO:0000256" key="3">
    <source>
        <dbReference type="SAM" id="MobiDB-lite"/>
    </source>
</evidence>
<evidence type="ECO:0000313" key="6">
    <source>
        <dbReference type="Proteomes" id="UP001055712"/>
    </source>
</evidence>
<protein>
    <recommendedName>
        <fullName evidence="4">HIRAN domain-containing protein</fullName>
    </recommendedName>
</protein>
<evidence type="ECO:0000313" key="5">
    <source>
        <dbReference type="EMBL" id="KAI3429310.1"/>
    </source>
</evidence>
<keyword evidence="1" id="KW-0479">Metal-binding</keyword>
<dbReference type="OrthoDB" id="513083at2759"/>
<dbReference type="GO" id="GO:0016818">
    <property type="term" value="F:hydrolase activity, acting on acid anhydrides, in phosphorus-containing anhydrides"/>
    <property type="evidence" value="ECO:0007669"/>
    <property type="project" value="InterPro"/>
</dbReference>
<gene>
    <name evidence="5" type="ORF">D9Q98_005405</name>
</gene>
<dbReference type="InterPro" id="IPR014905">
    <property type="entry name" value="HIRAN"/>
</dbReference>
<feature type="region of interest" description="Disordered" evidence="3">
    <location>
        <begin position="48"/>
        <end position="76"/>
    </location>
</feature>
<keyword evidence="6" id="KW-1185">Reference proteome</keyword>
<reference evidence="5" key="2">
    <citation type="submission" date="2020-11" db="EMBL/GenBank/DDBJ databases">
        <authorList>
            <person name="Cecchin M."/>
            <person name="Marcolungo L."/>
            <person name="Rossato M."/>
            <person name="Girolomoni L."/>
            <person name="Cosentino E."/>
            <person name="Cuine S."/>
            <person name="Li-Beisson Y."/>
            <person name="Delledonne M."/>
            <person name="Ballottari M."/>
        </authorList>
    </citation>
    <scope>NUCLEOTIDE SEQUENCE</scope>
    <source>
        <strain evidence="5">211/11P</strain>
        <tissue evidence="5">Whole cell</tissue>
    </source>
</reference>
<evidence type="ECO:0000256" key="2">
    <source>
        <dbReference type="ARBA" id="ARBA00022801"/>
    </source>
</evidence>
<evidence type="ECO:0000259" key="4">
    <source>
        <dbReference type="SMART" id="SM00910"/>
    </source>
</evidence>
<dbReference type="EMBL" id="SIDB01000008">
    <property type="protein sequence ID" value="KAI3429310.1"/>
    <property type="molecule type" value="Genomic_DNA"/>
</dbReference>
<comment type="caution">
    <text evidence="5">The sequence shown here is derived from an EMBL/GenBank/DDBJ whole genome shotgun (WGS) entry which is preliminary data.</text>
</comment>
<dbReference type="Pfam" id="PF08797">
    <property type="entry name" value="HIRAN"/>
    <property type="match status" value="1"/>
</dbReference>
<dbReference type="AlphaFoldDB" id="A0A9D4YW64"/>
<feature type="compositionally biased region" description="Low complexity" evidence="3">
    <location>
        <begin position="61"/>
        <end position="76"/>
    </location>
</feature>
<dbReference type="SMART" id="SM00910">
    <property type="entry name" value="HIRAN"/>
    <property type="match status" value="1"/>
</dbReference>
<dbReference type="Proteomes" id="UP001055712">
    <property type="component" value="Unassembled WGS sequence"/>
</dbReference>
<dbReference type="Gene3D" id="3.30.70.2330">
    <property type="match status" value="1"/>
</dbReference>
<name>A0A9D4YW64_CHLVU</name>
<dbReference type="GO" id="GO:0008270">
    <property type="term" value="F:zinc ion binding"/>
    <property type="evidence" value="ECO:0007669"/>
    <property type="project" value="InterPro"/>
</dbReference>
<evidence type="ECO:0000256" key="1">
    <source>
        <dbReference type="ARBA" id="ARBA00022723"/>
    </source>
</evidence>
<proteinExistence type="predicted"/>
<accession>A0A9D4YW64</accession>
<dbReference type="GO" id="GO:0003676">
    <property type="term" value="F:nucleic acid binding"/>
    <property type="evidence" value="ECO:0007669"/>
    <property type="project" value="InterPro"/>
</dbReference>
<organism evidence="5 6">
    <name type="scientific">Chlorella vulgaris</name>
    <name type="common">Green alga</name>
    <dbReference type="NCBI Taxonomy" id="3077"/>
    <lineage>
        <taxon>Eukaryota</taxon>
        <taxon>Viridiplantae</taxon>
        <taxon>Chlorophyta</taxon>
        <taxon>core chlorophytes</taxon>
        <taxon>Trebouxiophyceae</taxon>
        <taxon>Chlorellales</taxon>
        <taxon>Chlorellaceae</taxon>
        <taxon>Chlorella clade</taxon>
        <taxon>Chlorella</taxon>
    </lineage>
</organism>